<dbReference type="Proteomes" id="UP001320148">
    <property type="component" value="Chromosome"/>
</dbReference>
<proteinExistence type="predicted"/>
<accession>A0ABM7PJT7</accession>
<reference evidence="1 2" key="1">
    <citation type="submission" date="2021-02" db="EMBL/GenBank/DDBJ databases">
        <title>Complete genome of Desulfoluna sp. strain ASN36.</title>
        <authorList>
            <person name="Takahashi A."/>
            <person name="Kojima H."/>
            <person name="Fukui M."/>
        </authorList>
    </citation>
    <scope>NUCLEOTIDE SEQUENCE [LARGE SCALE GENOMIC DNA]</scope>
    <source>
        <strain evidence="1 2">ASN36</strain>
    </source>
</reference>
<evidence type="ECO:0000313" key="2">
    <source>
        <dbReference type="Proteomes" id="UP001320148"/>
    </source>
</evidence>
<sequence>MTPGSRMLLAFVPQAIAFADGLRPWFLTTGGDSESSSMKCASGGKVCHLESRLRLRFTPRSSGQITFAFDFSVNLKTETEPVCQTQHLDQAKVWPPAGPPEAQAEWLLAIKYGGTKGVGWAKRSVPIYKVIYEAET</sequence>
<keyword evidence="2" id="KW-1185">Reference proteome</keyword>
<dbReference type="EMBL" id="AP024488">
    <property type="protein sequence ID" value="BCS97524.1"/>
    <property type="molecule type" value="Genomic_DNA"/>
</dbReference>
<name>A0ABM7PJT7_9BACT</name>
<evidence type="ECO:0000313" key="1">
    <source>
        <dbReference type="EMBL" id="BCS97524.1"/>
    </source>
</evidence>
<gene>
    <name evidence="1" type="ORF">DSLASN_31560</name>
</gene>
<organism evidence="1 2">
    <name type="scientific">Desulfoluna limicola</name>
    <dbReference type="NCBI Taxonomy" id="2810562"/>
    <lineage>
        <taxon>Bacteria</taxon>
        <taxon>Pseudomonadati</taxon>
        <taxon>Thermodesulfobacteriota</taxon>
        <taxon>Desulfobacteria</taxon>
        <taxon>Desulfobacterales</taxon>
        <taxon>Desulfolunaceae</taxon>
        <taxon>Desulfoluna</taxon>
    </lineage>
</organism>
<protein>
    <submittedName>
        <fullName evidence="1">Uncharacterized protein</fullName>
    </submittedName>
</protein>